<dbReference type="WBParaSite" id="HPLM_0001251301-mRNA-1">
    <property type="protein sequence ID" value="HPLM_0001251301-mRNA-1"/>
    <property type="gene ID" value="HPLM_0001251301"/>
</dbReference>
<dbReference type="EMBL" id="UZAF01017886">
    <property type="protein sequence ID" value="VDO45862.1"/>
    <property type="molecule type" value="Genomic_DNA"/>
</dbReference>
<name>A0A0N4WMR1_HAEPC</name>
<dbReference type="AlphaFoldDB" id="A0A0N4WMR1"/>
<evidence type="ECO:0000313" key="1">
    <source>
        <dbReference type="EMBL" id="VDO45862.1"/>
    </source>
</evidence>
<evidence type="ECO:0000313" key="3">
    <source>
        <dbReference type="WBParaSite" id="HPLM_0001251301-mRNA-1"/>
    </source>
</evidence>
<organism evidence="3">
    <name type="scientific">Haemonchus placei</name>
    <name type="common">Barber's pole worm</name>
    <dbReference type="NCBI Taxonomy" id="6290"/>
    <lineage>
        <taxon>Eukaryota</taxon>
        <taxon>Metazoa</taxon>
        <taxon>Ecdysozoa</taxon>
        <taxon>Nematoda</taxon>
        <taxon>Chromadorea</taxon>
        <taxon>Rhabditida</taxon>
        <taxon>Rhabditina</taxon>
        <taxon>Rhabditomorpha</taxon>
        <taxon>Strongyloidea</taxon>
        <taxon>Trichostrongylidae</taxon>
        <taxon>Haemonchus</taxon>
    </lineage>
</organism>
<reference evidence="3" key="1">
    <citation type="submission" date="2017-02" db="UniProtKB">
        <authorList>
            <consortium name="WormBaseParasite"/>
        </authorList>
    </citation>
    <scope>IDENTIFICATION</scope>
</reference>
<evidence type="ECO:0000313" key="2">
    <source>
        <dbReference type="Proteomes" id="UP000268014"/>
    </source>
</evidence>
<reference evidence="1 2" key="2">
    <citation type="submission" date="2018-11" db="EMBL/GenBank/DDBJ databases">
        <authorList>
            <consortium name="Pathogen Informatics"/>
        </authorList>
    </citation>
    <scope>NUCLEOTIDE SEQUENCE [LARGE SCALE GENOMIC DNA]</scope>
    <source>
        <strain evidence="1 2">MHpl1</strain>
    </source>
</reference>
<dbReference type="STRING" id="6290.A0A0N4WMR1"/>
<protein>
    <submittedName>
        <fullName evidence="3">Helitron_like_N domain-containing protein</fullName>
    </submittedName>
</protein>
<accession>A0A0N4WMR1</accession>
<proteinExistence type="predicted"/>
<keyword evidence="2" id="KW-1185">Reference proteome</keyword>
<gene>
    <name evidence="1" type="ORF">HPLM_LOCUS12505</name>
</gene>
<dbReference type="Proteomes" id="UP000268014">
    <property type="component" value="Unassembled WGS sequence"/>
</dbReference>
<sequence>MEFQKRGLPHCHILLTLAAEDKPRNATEVDAVVQAVIPDPSGQGGEALRRAAERDTMLTAYFKLNAEHEAAFGAGNAPRGLFCYYNRVRHSYNDHTNPLRSSLSLSSPSPKLHASEAIGGERLKHWVPFIALTVSSTKTLKKNTSLATSQEQRYLSA</sequence>
<dbReference type="OrthoDB" id="10055660at2759"/>